<keyword evidence="2" id="KW-1185">Reference proteome</keyword>
<sequence length="422" mass="47635">MSGTVNSNSGTPVPSSPATRCCSIPELLDRIVDFFAENNSRDAIADLSLVCKAWHQTIVSRLWHHIKIDRRNGFGPPIAISAFARFRPETRSLIQPVSITLGAFTTENIAELADFLSAVGPSVTQWVMKTNCARGFVRYLARFACFDIVRRLDITIRAVDDVEAMDILLRQCTMLEDLSITEGTDPTVHASLGSLCAPEQIQKFIFKTADPQKRVSRDVYKDISRMTNVEYLRIEEGYISNEKLSMLATLSRIRKLVLNTFNTCEDSFYMSEDVQNNRAPLQKLLETNGPHLETLDITNFPSDVTLITIHCQALEELILDCCNIDAPRMVTGLVMSLPHLKLLCIREIKPVPEGTDVEPELDYLAEILAEREPKLSLFLDWRSVGYALHGPEFLASPSLYDMDALSVGMVVRYFDWDHWELK</sequence>
<reference evidence="1 2" key="1">
    <citation type="journal article" date="2015" name="Genome Biol. Evol.">
        <title>Phylogenomic analyses indicate that early fungi evolved digesting cell walls of algal ancestors of land plants.</title>
        <authorList>
            <person name="Chang Y."/>
            <person name="Wang S."/>
            <person name="Sekimoto S."/>
            <person name="Aerts A.L."/>
            <person name="Choi C."/>
            <person name="Clum A."/>
            <person name="LaButti K.M."/>
            <person name="Lindquist E.A."/>
            <person name="Yee Ngan C."/>
            <person name="Ohm R.A."/>
            <person name="Salamov A.A."/>
            <person name="Grigoriev I.V."/>
            <person name="Spatafora J.W."/>
            <person name="Berbee M.L."/>
        </authorList>
    </citation>
    <scope>NUCLEOTIDE SEQUENCE [LARGE SCALE GENOMIC DNA]</scope>
    <source>
        <strain evidence="1 2">JEL478</strain>
    </source>
</reference>
<evidence type="ECO:0008006" key="3">
    <source>
        <dbReference type="Google" id="ProtNLM"/>
    </source>
</evidence>
<dbReference type="OrthoDB" id="10308184at2759"/>
<gene>
    <name evidence="1" type="ORF">M427DRAFT_154113</name>
</gene>
<dbReference type="InterPro" id="IPR032675">
    <property type="entry name" value="LRR_dom_sf"/>
</dbReference>
<protein>
    <recommendedName>
        <fullName evidence="3">F-box domain-containing protein</fullName>
    </recommendedName>
</protein>
<dbReference type="AlphaFoldDB" id="A0A139AJM6"/>
<dbReference type="SUPFAM" id="SSF52047">
    <property type="entry name" value="RNI-like"/>
    <property type="match status" value="1"/>
</dbReference>
<dbReference type="Gene3D" id="3.80.10.10">
    <property type="entry name" value="Ribonuclease Inhibitor"/>
    <property type="match status" value="1"/>
</dbReference>
<proteinExistence type="predicted"/>
<organism evidence="1 2">
    <name type="scientific">Gonapodya prolifera (strain JEL478)</name>
    <name type="common">Monoblepharis prolifera</name>
    <dbReference type="NCBI Taxonomy" id="1344416"/>
    <lineage>
        <taxon>Eukaryota</taxon>
        <taxon>Fungi</taxon>
        <taxon>Fungi incertae sedis</taxon>
        <taxon>Chytridiomycota</taxon>
        <taxon>Chytridiomycota incertae sedis</taxon>
        <taxon>Monoblepharidomycetes</taxon>
        <taxon>Monoblepharidales</taxon>
        <taxon>Gonapodyaceae</taxon>
        <taxon>Gonapodya</taxon>
    </lineage>
</organism>
<dbReference type="Proteomes" id="UP000070544">
    <property type="component" value="Unassembled WGS sequence"/>
</dbReference>
<dbReference type="EMBL" id="KQ965749">
    <property type="protein sequence ID" value="KXS16987.1"/>
    <property type="molecule type" value="Genomic_DNA"/>
</dbReference>
<name>A0A139AJM6_GONPJ</name>
<accession>A0A139AJM6</accession>
<evidence type="ECO:0000313" key="2">
    <source>
        <dbReference type="Proteomes" id="UP000070544"/>
    </source>
</evidence>
<evidence type="ECO:0000313" key="1">
    <source>
        <dbReference type="EMBL" id="KXS16987.1"/>
    </source>
</evidence>